<sequence>MYSAASTAGSLASQLQLTINAHHQRLRETTLKDNHGPHITISEGFVTHTTGVDEMSVMDLKIIKSIHRDAEFVATIERLQSSGSRHTRRGGNARLTIEDYHSQTGQHIRAKSIENQNPLVDRQKFFVQEETLWAIHHSDTGESRFTRDRAGLESSFNLDIAGSAIDLKNLPRT</sequence>
<gene>
    <name evidence="1" type="ORF">K432DRAFT_383258</name>
</gene>
<reference evidence="1 2" key="1">
    <citation type="journal article" date="2016" name="Nat. Commun.">
        <title>Ectomycorrhizal ecology is imprinted in the genome of the dominant symbiotic fungus Cenococcum geophilum.</title>
        <authorList>
            <consortium name="DOE Joint Genome Institute"/>
            <person name="Peter M."/>
            <person name="Kohler A."/>
            <person name="Ohm R.A."/>
            <person name="Kuo A."/>
            <person name="Krutzmann J."/>
            <person name="Morin E."/>
            <person name="Arend M."/>
            <person name="Barry K.W."/>
            <person name="Binder M."/>
            <person name="Choi C."/>
            <person name="Clum A."/>
            <person name="Copeland A."/>
            <person name="Grisel N."/>
            <person name="Haridas S."/>
            <person name="Kipfer T."/>
            <person name="LaButti K."/>
            <person name="Lindquist E."/>
            <person name="Lipzen A."/>
            <person name="Maire R."/>
            <person name="Meier B."/>
            <person name="Mihaltcheva S."/>
            <person name="Molinier V."/>
            <person name="Murat C."/>
            <person name="Poggeler S."/>
            <person name="Quandt C.A."/>
            <person name="Sperisen C."/>
            <person name="Tritt A."/>
            <person name="Tisserant E."/>
            <person name="Crous P.W."/>
            <person name="Henrissat B."/>
            <person name="Nehls U."/>
            <person name="Egli S."/>
            <person name="Spatafora J.W."/>
            <person name="Grigoriev I.V."/>
            <person name="Martin F.M."/>
        </authorList>
    </citation>
    <scope>NUCLEOTIDE SEQUENCE [LARGE SCALE GENOMIC DNA]</scope>
    <source>
        <strain evidence="1 2">CBS 459.81</strain>
    </source>
</reference>
<dbReference type="EMBL" id="KV745016">
    <property type="protein sequence ID" value="OCK79233.1"/>
    <property type="molecule type" value="Genomic_DNA"/>
</dbReference>
<protein>
    <submittedName>
        <fullName evidence="1">Uncharacterized protein</fullName>
    </submittedName>
</protein>
<name>A0A8E2JE86_9PEZI</name>
<organism evidence="1 2">
    <name type="scientific">Lepidopterella palustris CBS 459.81</name>
    <dbReference type="NCBI Taxonomy" id="1314670"/>
    <lineage>
        <taxon>Eukaryota</taxon>
        <taxon>Fungi</taxon>
        <taxon>Dikarya</taxon>
        <taxon>Ascomycota</taxon>
        <taxon>Pezizomycotina</taxon>
        <taxon>Dothideomycetes</taxon>
        <taxon>Pleosporomycetidae</taxon>
        <taxon>Mytilinidiales</taxon>
        <taxon>Argynnaceae</taxon>
        <taxon>Lepidopterella</taxon>
    </lineage>
</organism>
<dbReference type="AlphaFoldDB" id="A0A8E2JE86"/>
<proteinExistence type="predicted"/>
<keyword evidence="2" id="KW-1185">Reference proteome</keyword>
<dbReference type="Proteomes" id="UP000250266">
    <property type="component" value="Unassembled WGS sequence"/>
</dbReference>
<accession>A0A8E2JE86</accession>
<evidence type="ECO:0000313" key="2">
    <source>
        <dbReference type="Proteomes" id="UP000250266"/>
    </source>
</evidence>
<evidence type="ECO:0000313" key="1">
    <source>
        <dbReference type="EMBL" id="OCK79233.1"/>
    </source>
</evidence>